<evidence type="ECO:0000313" key="2">
    <source>
        <dbReference type="Proteomes" id="UP000824201"/>
    </source>
</evidence>
<dbReference type="EMBL" id="DVHN01000199">
    <property type="protein sequence ID" value="HIR90112.1"/>
    <property type="molecule type" value="Genomic_DNA"/>
</dbReference>
<proteinExistence type="predicted"/>
<reference evidence="1" key="1">
    <citation type="submission" date="2020-10" db="EMBL/GenBank/DDBJ databases">
        <authorList>
            <person name="Gilroy R."/>
        </authorList>
    </citation>
    <scope>NUCLEOTIDE SEQUENCE</scope>
    <source>
        <strain evidence="1">ChiW13-3771</strain>
    </source>
</reference>
<dbReference type="AlphaFoldDB" id="A0A9D1EGS6"/>
<dbReference type="InterPro" id="IPR024524">
    <property type="entry name" value="DUF3800"/>
</dbReference>
<comment type="caution">
    <text evidence="1">The sequence shown here is derived from an EMBL/GenBank/DDBJ whole genome shotgun (WGS) entry which is preliminary data.</text>
</comment>
<sequence length="382" mass="44753">MEIDVNEMRKIDAEMHGLPLCDDVMTFYYDETGNCGKLILTDDGVNDETALECDFILGGVAFDGEQCPADTGQLLQDLKLQSSIKELKFRHMTRGGKSFLEFMGNSRVTTYMEWLHNSGLYIHYATVNSLYYGLVDLVDSIWEYRPEFAFNFEWVQYLKSELYNFCIEYLDEVLPLLYKYQFPNISREDKRAFCLEFCDFIQSYNDDTTEAGFGMEVLRQMLKDVGRHGDISLLYDNDSNILVSEYYAFYLSRCYTYKNAKHYFDFEKVIKAKMDETELMNNSVPFKNYEFVESKEIELIQISDVFVGVLSRVFRYLDNITVDDIEEIDRVKHAQAIENLQKLHELIIRADRKHPMLIQNANDMRLTQMRMVKLELLIGGTV</sequence>
<organism evidence="1 2">
    <name type="scientific">Candidatus Fimimorpha faecalis</name>
    <dbReference type="NCBI Taxonomy" id="2840824"/>
    <lineage>
        <taxon>Bacteria</taxon>
        <taxon>Bacillati</taxon>
        <taxon>Bacillota</taxon>
        <taxon>Clostridia</taxon>
        <taxon>Eubacteriales</taxon>
        <taxon>Candidatus Fimimorpha</taxon>
    </lineage>
</organism>
<accession>A0A9D1EGS6</accession>
<name>A0A9D1EGS6_9FIRM</name>
<protein>
    <recommendedName>
        <fullName evidence="3">DUF3800 domain-containing protein</fullName>
    </recommendedName>
</protein>
<dbReference type="Pfam" id="PF12686">
    <property type="entry name" value="DUF3800"/>
    <property type="match status" value="1"/>
</dbReference>
<evidence type="ECO:0000313" key="1">
    <source>
        <dbReference type="EMBL" id="HIR90112.1"/>
    </source>
</evidence>
<gene>
    <name evidence="1" type="ORF">IAC96_14300</name>
</gene>
<dbReference type="Proteomes" id="UP000824201">
    <property type="component" value="Unassembled WGS sequence"/>
</dbReference>
<evidence type="ECO:0008006" key="3">
    <source>
        <dbReference type="Google" id="ProtNLM"/>
    </source>
</evidence>
<reference evidence="1" key="2">
    <citation type="journal article" date="2021" name="PeerJ">
        <title>Extensive microbial diversity within the chicken gut microbiome revealed by metagenomics and culture.</title>
        <authorList>
            <person name="Gilroy R."/>
            <person name="Ravi A."/>
            <person name="Getino M."/>
            <person name="Pursley I."/>
            <person name="Horton D.L."/>
            <person name="Alikhan N.F."/>
            <person name="Baker D."/>
            <person name="Gharbi K."/>
            <person name="Hall N."/>
            <person name="Watson M."/>
            <person name="Adriaenssens E.M."/>
            <person name="Foster-Nyarko E."/>
            <person name="Jarju S."/>
            <person name="Secka A."/>
            <person name="Antonio M."/>
            <person name="Oren A."/>
            <person name="Chaudhuri R.R."/>
            <person name="La Ragione R."/>
            <person name="Hildebrand F."/>
            <person name="Pallen M.J."/>
        </authorList>
    </citation>
    <scope>NUCLEOTIDE SEQUENCE</scope>
    <source>
        <strain evidence="1">ChiW13-3771</strain>
    </source>
</reference>